<feature type="region of interest" description="Disordered" evidence="4">
    <location>
        <begin position="1"/>
        <end position="40"/>
    </location>
</feature>
<keyword evidence="6" id="KW-1185">Reference proteome</keyword>
<dbReference type="AlphaFoldDB" id="A0A562DIQ8"/>
<dbReference type="Pfam" id="PF00216">
    <property type="entry name" value="Bac_DNA_binding"/>
    <property type="match status" value="1"/>
</dbReference>
<dbReference type="RefSeq" id="WP_019397559.1">
    <property type="nucleotide sequence ID" value="NZ_VLJS01000065.1"/>
</dbReference>
<keyword evidence="2 5" id="KW-0238">DNA-binding</keyword>
<evidence type="ECO:0000256" key="3">
    <source>
        <dbReference type="RuleBase" id="RU003939"/>
    </source>
</evidence>
<dbReference type="GO" id="GO:0030527">
    <property type="term" value="F:structural constituent of chromatin"/>
    <property type="evidence" value="ECO:0007669"/>
    <property type="project" value="InterPro"/>
</dbReference>
<dbReference type="Gene3D" id="4.10.520.10">
    <property type="entry name" value="IHF-like DNA-binding proteins"/>
    <property type="match status" value="1"/>
</dbReference>
<sequence length="143" mass="14746">MAKTTKKPAAKKAATKAAKTTAVKKAAAPKKAAAAPKKAAPLKEVLGKSALIKHLSETSGVVAKDVKAVLAAVEDAVSGAISKKGVGSFTLPGLFKVTAVKVPAKPRRKGINPFTKEEQWFAAKPASVKVKVRPLKKLKDAAA</sequence>
<dbReference type="CDD" id="cd13834">
    <property type="entry name" value="HU_like"/>
    <property type="match status" value="1"/>
</dbReference>
<dbReference type="InterPro" id="IPR000119">
    <property type="entry name" value="Hist_DNA-bd"/>
</dbReference>
<proteinExistence type="inferred from homology"/>
<evidence type="ECO:0000256" key="1">
    <source>
        <dbReference type="ARBA" id="ARBA00010529"/>
    </source>
</evidence>
<feature type="compositionally biased region" description="Low complexity" evidence="4">
    <location>
        <begin position="15"/>
        <end position="39"/>
    </location>
</feature>
<dbReference type="InterPro" id="IPR010992">
    <property type="entry name" value="IHF-like_DNA-bd_dom_sf"/>
</dbReference>
<dbReference type="GO" id="GO:0003677">
    <property type="term" value="F:DNA binding"/>
    <property type="evidence" value="ECO:0007669"/>
    <property type="project" value="UniProtKB-KW"/>
</dbReference>
<gene>
    <name evidence="5" type="ORF">L613_003600000190</name>
</gene>
<dbReference type="SUPFAM" id="SSF47729">
    <property type="entry name" value="IHF-like DNA-binding proteins"/>
    <property type="match status" value="1"/>
</dbReference>
<comment type="caution">
    <text evidence="5">The sequence shown here is derived from an EMBL/GenBank/DDBJ whole genome shotgun (WGS) entry which is preliminary data.</text>
</comment>
<comment type="similarity">
    <text evidence="1 3">Belongs to the bacterial histone-like protein family.</text>
</comment>
<evidence type="ECO:0000256" key="4">
    <source>
        <dbReference type="SAM" id="MobiDB-lite"/>
    </source>
</evidence>
<dbReference type="OrthoDB" id="331625at2"/>
<reference evidence="5 6" key="1">
    <citation type="submission" date="2019-07" db="EMBL/GenBank/DDBJ databases">
        <title>Genome sequencing of lignin-degrading bacterial isolates.</title>
        <authorList>
            <person name="Gladden J."/>
        </authorList>
    </citation>
    <scope>NUCLEOTIDE SEQUENCE [LARGE SCALE GENOMIC DNA]</scope>
    <source>
        <strain evidence="5 6">J19</strain>
    </source>
</reference>
<name>A0A562DIQ8_9GAMM</name>
<dbReference type="SMART" id="SM00411">
    <property type="entry name" value="BHL"/>
    <property type="match status" value="1"/>
</dbReference>
<evidence type="ECO:0000313" key="5">
    <source>
        <dbReference type="EMBL" id="TWH09549.1"/>
    </source>
</evidence>
<evidence type="ECO:0000256" key="2">
    <source>
        <dbReference type="ARBA" id="ARBA00023125"/>
    </source>
</evidence>
<feature type="compositionally biased region" description="Basic residues" evidence="4">
    <location>
        <begin position="1"/>
        <end position="14"/>
    </location>
</feature>
<organism evidence="5 6">
    <name type="scientific">Pseudoxanthomonas taiwanensis J19</name>
    <dbReference type="NCBI Taxonomy" id="935569"/>
    <lineage>
        <taxon>Bacteria</taxon>
        <taxon>Pseudomonadati</taxon>
        <taxon>Pseudomonadota</taxon>
        <taxon>Gammaproteobacteria</taxon>
        <taxon>Lysobacterales</taxon>
        <taxon>Lysobacteraceae</taxon>
        <taxon>Pseudoxanthomonas</taxon>
    </lineage>
</organism>
<accession>A0A562DIQ8</accession>
<protein>
    <submittedName>
        <fullName evidence="5">Nucleoid DNA-binding protein</fullName>
    </submittedName>
</protein>
<dbReference type="Proteomes" id="UP000321583">
    <property type="component" value="Unassembled WGS sequence"/>
</dbReference>
<dbReference type="EMBL" id="VLJS01000065">
    <property type="protein sequence ID" value="TWH09549.1"/>
    <property type="molecule type" value="Genomic_DNA"/>
</dbReference>
<evidence type="ECO:0000313" key="6">
    <source>
        <dbReference type="Proteomes" id="UP000321583"/>
    </source>
</evidence>